<evidence type="ECO:0000313" key="1">
    <source>
        <dbReference type="EMBL" id="RWX50995.1"/>
    </source>
</evidence>
<proteinExistence type="predicted"/>
<organism evidence="1 2">
    <name type="scientific">Candidatus Electrothrix marina</name>
    <dbReference type="NCBI Taxonomy" id="1859130"/>
    <lineage>
        <taxon>Bacteria</taxon>
        <taxon>Pseudomonadati</taxon>
        <taxon>Thermodesulfobacteriota</taxon>
        <taxon>Desulfobulbia</taxon>
        <taxon>Desulfobulbales</taxon>
        <taxon>Desulfobulbaceae</taxon>
        <taxon>Candidatus Electrothrix</taxon>
    </lineage>
</organism>
<dbReference type="EMBL" id="MTKS01000233">
    <property type="protein sequence ID" value="RWX50995.1"/>
    <property type="molecule type" value="Genomic_DNA"/>
</dbReference>
<dbReference type="PROSITE" id="PS51257">
    <property type="entry name" value="PROKAR_LIPOPROTEIN"/>
    <property type="match status" value="1"/>
</dbReference>
<accession>A0A444JD24</accession>
<reference evidence="1 2" key="1">
    <citation type="submission" date="2017-01" db="EMBL/GenBank/DDBJ databases">
        <title>The cable genome- insights into the physiology and evolution of filamentous bacteria capable of sulfide oxidation via long distance electron transfer.</title>
        <authorList>
            <person name="Schreiber L."/>
            <person name="Bjerg J.T."/>
            <person name="Boggild A."/>
            <person name="Van De Vossenberg J."/>
            <person name="Meysman F."/>
            <person name="Nielsen L.P."/>
            <person name="Schramm A."/>
            <person name="Kjeldsen K.U."/>
        </authorList>
    </citation>
    <scope>NUCLEOTIDE SEQUENCE [LARGE SCALE GENOMIC DNA]</scope>
    <source>
        <strain evidence="1">A5</strain>
    </source>
</reference>
<dbReference type="AlphaFoldDB" id="A0A444JD24"/>
<feature type="non-terminal residue" evidence="1">
    <location>
        <position position="112"/>
    </location>
</feature>
<dbReference type="Proteomes" id="UP000288892">
    <property type="component" value="Unassembled WGS sequence"/>
</dbReference>
<evidence type="ECO:0000313" key="2">
    <source>
        <dbReference type="Proteomes" id="UP000288892"/>
    </source>
</evidence>
<gene>
    <name evidence="1" type="ORF">VU01_12331</name>
</gene>
<sequence>MKRNEVEAKVRWKRMSLISVLAGIILSSCLMVTSSWAIVLRDIEEQSPDVWGIDIDDEKFIPKRGGIKVCKEQNMIIVGFYLSGSNIDFYKQEFSDGKRKPLGFEIDINDVS</sequence>
<keyword evidence="2" id="KW-1185">Reference proteome</keyword>
<comment type="caution">
    <text evidence="1">The sequence shown here is derived from an EMBL/GenBank/DDBJ whole genome shotgun (WGS) entry which is preliminary data.</text>
</comment>
<name>A0A444JD24_9BACT</name>
<protein>
    <submittedName>
        <fullName evidence="1">Uncharacterized protein</fullName>
    </submittedName>
</protein>